<comment type="caution">
    <text evidence="2">The sequence shown here is derived from an EMBL/GenBank/DDBJ whole genome shotgun (WGS) entry which is preliminary data.</text>
</comment>
<dbReference type="EMBL" id="RPFZ01000001">
    <property type="protein sequence ID" value="RPF71798.1"/>
    <property type="molecule type" value="Genomic_DNA"/>
</dbReference>
<feature type="transmembrane region" description="Helical" evidence="1">
    <location>
        <begin position="167"/>
        <end position="186"/>
    </location>
</feature>
<dbReference type="AlphaFoldDB" id="A0A3N5DAR5"/>
<keyword evidence="1" id="KW-0812">Transmembrane</keyword>
<evidence type="ECO:0000256" key="1">
    <source>
        <dbReference type="SAM" id="Phobius"/>
    </source>
</evidence>
<accession>A0A3N5DAR5</accession>
<feature type="transmembrane region" description="Helical" evidence="1">
    <location>
        <begin position="102"/>
        <end position="123"/>
    </location>
</feature>
<feature type="transmembrane region" description="Helical" evidence="1">
    <location>
        <begin position="135"/>
        <end position="155"/>
    </location>
</feature>
<dbReference type="Proteomes" id="UP000275232">
    <property type="component" value="Unassembled WGS sequence"/>
</dbReference>
<keyword evidence="1" id="KW-0472">Membrane</keyword>
<protein>
    <submittedName>
        <fullName evidence="2">Uncharacterized protein</fullName>
    </submittedName>
</protein>
<dbReference type="OrthoDB" id="119964at2"/>
<reference evidence="2 3" key="1">
    <citation type="submission" date="2018-11" db="EMBL/GenBank/DDBJ databases">
        <title>Erythrobacter spongiae sp. nov., isolated from a marine sponge.</title>
        <authorList>
            <person name="Zhuang L."/>
            <person name="Luo L."/>
        </authorList>
    </citation>
    <scope>NUCLEOTIDE SEQUENCE [LARGE SCALE GENOMIC DNA]</scope>
    <source>
        <strain evidence="2 3">HN-E23</strain>
    </source>
</reference>
<keyword evidence="3" id="KW-1185">Reference proteome</keyword>
<feature type="transmembrane region" description="Helical" evidence="1">
    <location>
        <begin position="34"/>
        <end position="51"/>
    </location>
</feature>
<sequence length="194" mass="20882">MARTDNRPAIWAATALAAIATVSGLKLSGAIDSTSGFILLALAFVPAGLFVRAMDKAKRSANLAVLRYNRRMMIAGLGYVLGLGAAISIFDRYNVGEAATMVLALLPVVPILAMIWAMARYLIEERDEYLRYRSAVSSLVGLALLLGVACFWGFLETFELVPHAPGWYAFPLWAIGMGLAQGWQALANRAGADE</sequence>
<gene>
    <name evidence="2" type="ORF">EG799_09335</name>
</gene>
<feature type="transmembrane region" description="Helical" evidence="1">
    <location>
        <begin position="72"/>
        <end position="90"/>
    </location>
</feature>
<keyword evidence="1" id="KW-1133">Transmembrane helix</keyword>
<evidence type="ECO:0000313" key="3">
    <source>
        <dbReference type="Proteomes" id="UP000275232"/>
    </source>
</evidence>
<evidence type="ECO:0000313" key="2">
    <source>
        <dbReference type="EMBL" id="RPF71798.1"/>
    </source>
</evidence>
<proteinExistence type="predicted"/>
<dbReference type="RefSeq" id="WP_123880574.1">
    <property type="nucleotide sequence ID" value="NZ_RPFZ01000001.1"/>
</dbReference>
<organism evidence="2 3">
    <name type="scientific">Aurantiacibacter spongiae</name>
    <dbReference type="NCBI Taxonomy" id="2488860"/>
    <lineage>
        <taxon>Bacteria</taxon>
        <taxon>Pseudomonadati</taxon>
        <taxon>Pseudomonadota</taxon>
        <taxon>Alphaproteobacteria</taxon>
        <taxon>Sphingomonadales</taxon>
        <taxon>Erythrobacteraceae</taxon>
        <taxon>Aurantiacibacter</taxon>
    </lineage>
</organism>
<name>A0A3N5DAR5_9SPHN</name>